<dbReference type="InterPro" id="IPR006058">
    <property type="entry name" value="2Fe2S_fd_BS"/>
</dbReference>
<feature type="transmembrane region" description="Helical" evidence="1">
    <location>
        <begin position="20"/>
        <end position="40"/>
    </location>
</feature>
<protein>
    <submittedName>
        <fullName evidence="2">Uncharacterized protein</fullName>
    </submittedName>
</protein>
<keyword evidence="3" id="KW-1185">Reference proteome</keyword>
<keyword evidence="1" id="KW-0472">Membrane</keyword>
<sequence>MLDFCGKESVDSASDIFNRAFTYFLFVLGGVAVTFTYTGIMVAARSASTDKASASRARRTLLLHLLQMGLTMSSTIHNSLLIGSSCAPAGCSLCLCYCPS</sequence>
<organism evidence="2 3">
    <name type="scientific">Characodon lateralis</name>
    <dbReference type="NCBI Taxonomy" id="208331"/>
    <lineage>
        <taxon>Eukaryota</taxon>
        <taxon>Metazoa</taxon>
        <taxon>Chordata</taxon>
        <taxon>Craniata</taxon>
        <taxon>Vertebrata</taxon>
        <taxon>Euteleostomi</taxon>
        <taxon>Actinopterygii</taxon>
        <taxon>Neopterygii</taxon>
        <taxon>Teleostei</taxon>
        <taxon>Neoteleostei</taxon>
        <taxon>Acanthomorphata</taxon>
        <taxon>Ovalentaria</taxon>
        <taxon>Atherinomorphae</taxon>
        <taxon>Cyprinodontiformes</taxon>
        <taxon>Goodeidae</taxon>
        <taxon>Characodon</taxon>
    </lineage>
</organism>
<dbReference type="Proteomes" id="UP001352852">
    <property type="component" value="Unassembled WGS sequence"/>
</dbReference>
<evidence type="ECO:0000256" key="1">
    <source>
        <dbReference type="SAM" id="Phobius"/>
    </source>
</evidence>
<evidence type="ECO:0000313" key="3">
    <source>
        <dbReference type="Proteomes" id="UP001352852"/>
    </source>
</evidence>
<keyword evidence="1" id="KW-1133">Transmembrane helix</keyword>
<accession>A0ABU7D5X5</accession>
<dbReference type="PROSITE" id="PS00197">
    <property type="entry name" value="2FE2S_FER_1"/>
    <property type="match status" value="1"/>
</dbReference>
<name>A0ABU7D5X5_9TELE</name>
<comment type="caution">
    <text evidence="2">The sequence shown here is derived from an EMBL/GenBank/DDBJ whole genome shotgun (WGS) entry which is preliminary data.</text>
</comment>
<reference evidence="2 3" key="1">
    <citation type="submission" date="2021-06" db="EMBL/GenBank/DDBJ databases">
        <authorList>
            <person name="Palmer J.M."/>
        </authorList>
    </citation>
    <scope>NUCLEOTIDE SEQUENCE [LARGE SCALE GENOMIC DNA]</scope>
    <source>
        <strain evidence="2 3">CL_MEX2019</strain>
        <tissue evidence="2">Muscle</tissue>
    </source>
</reference>
<proteinExistence type="predicted"/>
<gene>
    <name evidence="2" type="ORF">CHARACLAT_033191</name>
</gene>
<evidence type="ECO:0000313" key="2">
    <source>
        <dbReference type="EMBL" id="MED6269440.1"/>
    </source>
</evidence>
<dbReference type="EMBL" id="JAHUTJ010014877">
    <property type="protein sequence ID" value="MED6269440.1"/>
    <property type="molecule type" value="Genomic_DNA"/>
</dbReference>
<keyword evidence="1" id="KW-0812">Transmembrane</keyword>